<sequence length="149" mass="15409">MDESDLARALAALHLSSDELVASAWIDNGPGWMGLVLRDAAAVLALQPDFAAFGDLDVGVIGAHPEGGPADYEVRAFVPGVGINEDPVTGSLNAGFGVWLIESGAAPASYTVAQGTTLGRTGRVSVWAEDGEIWVGGTTRVRITGEVEF</sequence>
<gene>
    <name evidence="1" type="ORF">NOCA2740005</name>
</gene>
<name>A0A2P2CEE6_9ZZZZ</name>
<protein>
    <submittedName>
        <fullName evidence="1">Phenazine biosynthesis protein</fullName>
    </submittedName>
</protein>
<evidence type="ECO:0000313" key="1">
    <source>
        <dbReference type="EMBL" id="CUR60323.1"/>
    </source>
</evidence>
<dbReference type="Pfam" id="PF02567">
    <property type="entry name" value="PhzC-PhzF"/>
    <property type="match status" value="1"/>
</dbReference>
<dbReference type="SUPFAM" id="SSF54506">
    <property type="entry name" value="Diaminopimelate epimerase-like"/>
    <property type="match status" value="1"/>
</dbReference>
<organism evidence="1">
    <name type="scientific">metagenome</name>
    <dbReference type="NCBI Taxonomy" id="256318"/>
    <lineage>
        <taxon>unclassified sequences</taxon>
        <taxon>metagenomes</taxon>
    </lineage>
</organism>
<dbReference type="InterPro" id="IPR003719">
    <property type="entry name" value="Phenazine_PhzF-like"/>
</dbReference>
<dbReference type="GO" id="GO:0005737">
    <property type="term" value="C:cytoplasm"/>
    <property type="evidence" value="ECO:0007669"/>
    <property type="project" value="TreeGrafter"/>
</dbReference>
<dbReference type="AlphaFoldDB" id="A0A2P2CEE6"/>
<dbReference type="EMBL" id="CZKA01000072">
    <property type="protein sequence ID" value="CUR60323.1"/>
    <property type="molecule type" value="Genomic_DNA"/>
</dbReference>
<proteinExistence type="predicted"/>
<dbReference type="Gene3D" id="3.10.310.10">
    <property type="entry name" value="Diaminopimelate Epimerase, Chain A, domain 1"/>
    <property type="match status" value="1"/>
</dbReference>
<dbReference type="PANTHER" id="PTHR13774:SF32">
    <property type="entry name" value="ANTISENSE-ENHANCING SEQUENCE 1"/>
    <property type="match status" value="1"/>
</dbReference>
<reference evidence="1" key="1">
    <citation type="submission" date="2015-08" db="EMBL/GenBank/DDBJ databases">
        <authorList>
            <person name="Babu N.S."/>
            <person name="Beckwith C.J."/>
            <person name="Beseler K.G."/>
            <person name="Brison A."/>
            <person name="Carone J.V."/>
            <person name="Caskin T.P."/>
            <person name="Diamond M."/>
            <person name="Durham M.E."/>
            <person name="Foxe J.M."/>
            <person name="Go M."/>
            <person name="Henderson B.A."/>
            <person name="Jones I.B."/>
            <person name="McGettigan J.A."/>
            <person name="Micheletti S.J."/>
            <person name="Nasrallah M.E."/>
            <person name="Ortiz D."/>
            <person name="Piller C.R."/>
            <person name="Privatt S.R."/>
            <person name="Schneider S.L."/>
            <person name="Sharp S."/>
            <person name="Smith T.C."/>
            <person name="Stanton J.D."/>
            <person name="Ullery H.E."/>
            <person name="Wilson R.J."/>
            <person name="Serrano M.G."/>
            <person name="Buck G."/>
            <person name="Lee V."/>
            <person name="Wang Y."/>
            <person name="Carvalho R."/>
            <person name="Voegtly L."/>
            <person name="Shi R."/>
            <person name="Duckworth R."/>
            <person name="Johnson A."/>
            <person name="Loviza R."/>
            <person name="Walstead R."/>
            <person name="Shah Z."/>
            <person name="Kiflezghi M."/>
            <person name="Wade K."/>
            <person name="Ball S.L."/>
            <person name="Bradley K.W."/>
            <person name="Asai D.J."/>
            <person name="Bowman C.A."/>
            <person name="Russell D.A."/>
            <person name="Pope W.H."/>
            <person name="Jacobs-Sera D."/>
            <person name="Hendrix R.W."/>
            <person name="Hatfull G.F."/>
        </authorList>
    </citation>
    <scope>NUCLEOTIDE SEQUENCE</scope>
</reference>
<dbReference type="PANTHER" id="PTHR13774">
    <property type="entry name" value="PHENAZINE BIOSYNTHESIS PROTEIN"/>
    <property type="match status" value="1"/>
</dbReference>
<dbReference type="GO" id="GO:0016853">
    <property type="term" value="F:isomerase activity"/>
    <property type="evidence" value="ECO:0007669"/>
    <property type="project" value="TreeGrafter"/>
</dbReference>
<accession>A0A2P2CEE6</accession>